<name>A0A1E5Q724_9PROT</name>
<comment type="caution">
    <text evidence="3">The sequence shown here is derived from an EMBL/GenBank/DDBJ whole genome shotgun (WGS) entry which is preliminary data.</text>
</comment>
<dbReference type="AlphaFoldDB" id="A0A1E5Q724"/>
<reference evidence="4" key="1">
    <citation type="submission" date="2016-07" db="EMBL/GenBank/DDBJ databases">
        <authorList>
            <person name="Florea S."/>
            <person name="Webb J.S."/>
            <person name="Jaromczyk J."/>
            <person name="Schardl C.L."/>
        </authorList>
    </citation>
    <scope>NUCLEOTIDE SEQUENCE [LARGE SCALE GENOMIC DNA]</scope>
    <source>
        <strain evidence="4">MV-1</strain>
    </source>
</reference>
<gene>
    <name evidence="3" type="ORF">BEN30_10755</name>
</gene>
<keyword evidence="1" id="KW-0732">Signal</keyword>
<proteinExistence type="predicted"/>
<evidence type="ECO:0000259" key="2">
    <source>
        <dbReference type="Pfam" id="PF11845"/>
    </source>
</evidence>
<protein>
    <recommendedName>
        <fullName evidence="2">Tll0287-like domain-containing protein</fullName>
    </recommendedName>
</protein>
<keyword evidence="4" id="KW-1185">Reference proteome</keyword>
<dbReference type="EMBL" id="MCGG01000027">
    <property type="protein sequence ID" value="OEJ66871.1"/>
    <property type="molecule type" value="Genomic_DNA"/>
</dbReference>
<dbReference type="Proteomes" id="UP000095347">
    <property type="component" value="Unassembled WGS sequence"/>
</dbReference>
<dbReference type="Pfam" id="PF11845">
    <property type="entry name" value="Tll0287-like"/>
    <property type="match status" value="1"/>
</dbReference>
<feature type="signal peptide" evidence="1">
    <location>
        <begin position="1"/>
        <end position="28"/>
    </location>
</feature>
<feature type="domain" description="Tll0287-like" evidence="2">
    <location>
        <begin position="68"/>
        <end position="191"/>
    </location>
</feature>
<dbReference type="InterPro" id="IPR021796">
    <property type="entry name" value="Tll0287-like_dom"/>
</dbReference>
<sequence>MKSKFQSRAVKAAFGAVFALAFTFPVTAMDTAALKTEAVGVVKAFGGPLKMALQDGMKNGGPIHAIGVCNEKAPAIAAAAMASTGWDVARTSLKLRNPSNEADAWERDVLNQFEARKAAGESPDDIAFGEVVEVNGVKQYRFMKAIGTAEVCLSCHGDKLNPDVAAKLDGLYPTDQARGFSIGDIRGAFTLKKDL</sequence>
<dbReference type="RefSeq" id="WP_069958078.1">
    <property type="nucleotide sequence ID" value="NZ_MCGG01000027.1"/>
</dbReference>
<accession>A0A1E5Q724</accession>
<evidence type="ECO:0000313" key="3">
    <source>
        <dbReference type="EMBL" id="OEJ66871.1"/>
    </source>
</evidence>
<evidence type="ECO:0000313" key="4">
    <source>
        <dbReference type="Proteomes" id="UP000095347"/>
    </source>
</evidence>
<organism evidence="3 4">
    <name type="scientific">Magnetovibrio blakemorei</name>
    <dbReference type="NCBI Taxonomy" id="28181"/>
    <lineage>
        <taxon>Bacteria</taxon>
        <taxon>Pseudomonadati</taxon>
        <taxon>Pseudomonadota</taxon>
        <taxon>Alphaproteobacteria</taxon>
        <taxon>Rhodospirillales</taxon>
        <taxon>Magnetovibrionaceae</taxon>
        <taxon>Magnetovibrio</taxon>
    </lineage>
</organism>
<dbReference type="STRING" id="28181.BEN30_10755"/>
<feature type="chain" id="PRO_5009184091" description="Tll0287-like domain-containing protein" evidence="1">
    <location>
        <begin position="29"/>
        <end position="195"/>
    </location>
</feature>
<evidence type="ECO:0000256" key="1">
    <source>
        <dbReference type="SAM" id="SignalP"/>
    </source>
</evidence>